<dbReference type="AlphaFoldDB" id="A0A560IYF3"/>
<feature type="region of interest" description="Disordered" evidence="4">
    <location>
        <begin position="473"/>
        <end position="502"/>
    </location>
</feature>
<dbReference type="InterPro" id="IPR008475">
    <property type="entry name" value="PLipase_C_C"/>
</dbReference>
<feature type="chain" id="PRO_5022054372" description="phospholipase C" evidence="5">
    <location>
        <begin position="27"/>
        <end position="694"/>
    </location>
</feature>
<dbReference type="Gene3D" id="3.40.720.10">
    <property type="entry name" value="Alkaline Phosphatase, subunit A"/>
    <property type="match status" value="2"/>
</dbReference>
<dbReference type="PANTHER" id="PTHR31956:SF1">
    <property type="entry name" value="NON-SPECIFIC PHOSPHOLIPASE C1"/>
    <property type="match status" value="1"/>
</dbReference>
<comment type="similarity">
    <text evidence="1">Belongs to the bacterial phospholipase C family.</text>
</comment>
<dbReference type="InterPro" id="IPR017850">
    <property type="entry name" value="Alkaline_phosphatase_core_sf"/>
</dbReference>
<evidence type="ECO:0000256" key="3">
    <source>
        <dbReference type="ARBA" id="ARBA00022801"/>
    </source>
</evidence>
<comment type="caution">
    <text evidence="7">The sequence shown here is derived from an EMBL/GenBank/DDBJ whole genome shotgun (WGS) entry which is preliminary data.</text>
</comment>
<dbReference type="Pfam" id="PF04185">
    <property type="entry name" value="Phosphoesterase"/>
    <property type="match status" value="1"/>
</dbReference>
<evidence type="ECO:0000313" key="7">
    <source>
        <dbReference type="EMBL" id="TWB64038.1"/>
    </source>
</evidence>
<gene>
    <name evidence="7" type="ORF">FBZ92_102216</name>
</gene>
<dbReference type="EC" id="3.1.4.3" evidence="2"/>
<evidence type="ECO:0000256" key="5">
    <source>
        <dbReference type="SAM" id="SignalP"/>
    </source>
</evidence>
<evidence type="ECO:0000256" key="1">
    <source>
        <dbReference type="ARBA" id="ARBA00009717"/>
    </source>
</evidence>
<protein>
    <recommendedName>
        <fullName evidence="2">phospholipase C</fullName>
        <ecNumber evidence="2">3.1.4.3</ecNumber>
    </recommendedName>
</protein>
<feature type="compositionally biased region" description="Basic and acidic residues" evidence="4">
    <location>
        <begin position="473"/>
        <end position="488"/>
    </location>
</feature>
<feature type="signal peptide" evidence="5">
    <location>
        <begin position="1"/>
        <end position="26"/>
    </location>
</feature>
<dbReference type="GO" id="GO:0034480">
    <property type="term" value="F:phosphatidylcholine phospholipase C activity"/>
    <property type="evidence" value="ECO:0007669"/>
    <property type="project" value="UniProtKB-EC"/>
</dbReference>
<evidence type="ECO:0000256" key="2">
    <source>
        <dbReference type="ARBA" id="ARBA00012018"/>
    </source>
</evidence>
<reference evidence="7 8" key="1">
    <citation type="submission" date="2019-06" db="EMBL/GenBank/DDBJ databases">
        <title>Genomic Encyclopedia of Type Strains, Phase IV (KMG-V): Genome sequencing to study the core and pangenomes of soil and plant-associated prokaryotes.</title>
        <authorList>
            <person name="Whitman W."/>
        </authorList>
    </citation>
    <scope>NUCLEOTIDE SEQUENCE [LARGE SCALE GENOMIC DNA]</scope>
    <source>
        <strain evidence="7 8">BR 11140</strain>
    </source>
</reference>
<accession>A0A560IYF3</accession>
<dbReference type="EMBL" id="VITT01000002">
    <property type="protein sequence ID" value="TWB64038.1"/>
    <property type="molecule type" value="Genomic_DNA"/>
</dbReference>
<dbReference type="PANTHER" id="PTHR31956">
    <property type="entry name" value="NON-SPECIFIC PHOSPHOLIPASE C4-RELATED"/>
    <property type="match status" value="1"/>
</dbReference>
<dbReference type="InterPro" id="IPR007312">
    <property type="entry name" value="Phosphoesterase"/>
</dbReference>
<evidence type="ECO:0000256" key="4">
    <source>
        <dbReference type="SAM" id="MobiDB-lite"/>
    </source>
</evidence>
<dbReference type="CDD" id="cd16014">
    <property type="entry name" value="PLC"/>
    <property type="match status" value="1"/>
</dbReference>
<dbReference type="InterPro" id="IPR017767">
    <property type="entry name" value="PC-PLC"/>
</dbReference>
<evidence type="ECO:0000259" key="6">
    <source>
        <dbReference type="Pfam" id="PF05506"/>
    </source>
</evidence>
<dbReference type="GO" id="GO:0016042">
    <property type="term" value="P:lipid catabolic process"/>
    <property type="evidence" value="ECO:0007669"/>
    <property type="project" value="InterPro"/>
</dbReference>
<dbReference type="OrthoDB" id="9770871at2"/>
<name>A0A560IYF3_9PROT</name>
<keyword evidence="5" id="KW-0732">Signal</keyword>
<dbReference type="Pfam" id="PF05506">
    <property type="entry name" value="PLipase_C_C"/>
    <property type="match status" value="2"/>
</dbReference>
<organism evidence="7 8">
    <name type="scientific">Nitrospirillum amazonense</name>
    <dbReference type="NCBI Taxonomy" id="28077"/>
    <lineage>
        <taxon>Bacteria</taxon>
        <taxon>Pseudomonadati</taxon>
        <taxon>Pseudomonadota</taxon>
        <taxon>Alphaproteobacteria</taxon>
        <taxon>Rhodospirillales</taxon>
        <taxon>Azospirillaceae</taxon>
        <taxon>Nitrospirillum</taxon>
    </lineage>
</organism>
<dbReference type="NCBIfam" id="TIGR03396">
    <property type="entry name" value="PC_PLC"/>
    <property type="match status" value="1"/>
</dbReference>
<sequence>MRFTRRHLLSAAGTAALLAPIRRALALSPPPSGGGLDDIRHVVILMQENRSFDHYFGTLRGVRGFHDRATAPGSNGDIWRQADGQGGHVRPFPLDGAATAAQNIASLPHSWVDGHAAWNGGRNDNWVPAKGALTMAHYTRADIPFHCALADAFTVCDAFFCSTPSATNPNRIHLMTGTPDPFGRAGGPVLKQPAEGPDFQPLNGPPFSWTTYPERLEQAGISWCVYQGVDADGPFTIDVQDMIRPRHRPAVDENDGVSCFNALRFFTQFAHAPVGSPLHAKAMTRRPPSVFAADAKAGRLPAVSWLMPPHNHSEHPRYAPLDGAAYIATVLEALTANPETWRHTALFVLYDENDGFFDHVLPPAPPAGPGGGLSNVDLAGEINAGDGQPFGLGARVPMIVVSPWTTGGAVCSEVFDHTSVLRFLETRFGVTEPNISPWRRAVCGDLTSAFDFAQTPQAPVALPDTHGYRAEVEAQAHRPEPTPRRHDTPLPQEPGQRPLRPTPYDLAVDLVAAPGRPPSLVFHNRGRAAAVFHVFDRLTPGSGPARHTVAPGTSLPTPVPLKAGQGCDVLVLGPNGFLRHLTAGPDMAGHLSLSATPDAADLTLALTMRNHGDGTVRWHLADGVYGAAPITATVAAGASKGLSWPTAASDGWYDATLTLTGTEGQLNWRLAGYIETGRAGRSDPAWGIARAILR</sequence>
<feature type="domain" description="Bacterial phospholipase C C-terminal" evidence="6">
    <location>
        <begin position="602"/>
        <end position="672"/>
    </location>
</feature>
<dbReference type="Proteomes" id="UP000318050">
    <property type="component" value="Unassembled WGS sequence"/>
</dbReference>
<dbReference type="InterPro" id="IPR006311">
    <property type="entry name" value="TAT_signal"/>
</dbReference>
<evidence type="ECO:0000313" key="8">
    <source>
        <dbReference type="Proteomes" id="UP000318050"/>
    </source>
</evidence>
<proteinExistence type="inferred from homology"/>
<dbReference type="PROSITE" id="PS51318">
    <property type="entry name" value="TAT"/>
    <property type="match status" value="1"/>
</dbReference>
<keyword evidence="3" id="KW-0378">Hydrolase</keyword>
<feature type="domain" description="Bacterial phospholipase C C-terminal" evidence="6">
    <location>
        <begin position="498"/>
        <end position="581"/>
    </location>
</feature>